<evidence type="ECO:0000256" key="1">
    <source>
        <dbReference type="ARBA" id="ARBA00022676"/>
    </source>
</evidence>
<feature type="binding site" evidence="3">
    <location>
        <position position="89"/>
    </location>
    <ligand>
        <name>anthranilate</name>
        <dbReference type="ChEBI" id="CHEBI:16567"/>
        <label>1</label>
    </ligand>
</feature>
<dbReference type="GO" id="GO:0000287">
    <property type="term" value="F:magnesium ion binding"/>
    <property type="evidence" value="ECO:0007669"/>
    <property type="project" value="UniProtKB-UniRule"/>
</dbReference>
<comment type="catalytic activity">
    <reaction evidence="3">
        <text>N-(5-phospho-beta-D-ribosyl)anthranilate + diphosphate = 5-phospho-alpha-D-ribose 1-diphosphate + anthranilate</text>
        <dbReference type="Rhea" id="RHEA:11768"/>
        <dbReference type="ChEBI" id="CHEBI:16567"/>
        <dbReference type="ChEBI" id="CHEBI:18277"/>
        <dbReference type="ChEBI" id="CHEBI:33019"/>
        <dbReference type="ChEBI" id="CHEBI:58017"/>
        <dbReference type="EC" id="2.4.2.18"/>
    </reaction>
</comment>
<comment type="subunit">
    <text evidence="3">Homodimer.</text>
</comment>
<feature type="binding site" evidence="3">
    <location>
        <position position="97"/>
    </location>
    <ligand>
        <name>5-phospho-alpha-D-ribose 1-diphosphate</name>
        <dbReference type="ChEBI" id="CHEBI:58017"/>
    </ligand>
</feature>
<name>A0AAT9GFJ6_9BACT</name>
<dbReference type="EC" id="2.4.2.18" evidence="3"/>
<comment type="cofactor">
    <cofactor evidence="3">
        <name>Mg(2+)</name>
        <dbReference type="ChEBI" id="CHEBI:18420"/>
    </cofactor>
    <text evidence="3">Binds 2 magnesium ions per monomer.</text>
</comment>
<dbReference type="SUPFAM" id="SSF47648">
    <property type="entry name" value="Nucleoside phosphorylase/phosphoribosyltransferase N-terminal domain"/>
    <property type="match status" value="1"/>
</dbReference>
<evidence type="ECO:0000313" key="6">
    <source>
        <dbReference type="EMBL" id="BFG69357.1"/>
    </source>
</evidence>
<proteinExistence type="inferred from homology"/>
<dbReference type="NCBIfam" id="TIGR01245">
    <property type="entry name" value="trpD"/>
    <property type="match status" value="1"/>
</dbReference>
<feature type="binding site" evidence="3">
    <location>
        <position position="101"/>
    </location>
    <ligand>
        <name>Mg(2+)</name>
        <dbReference type="ChEBI" id="CHEBI:18420"/>
        <label>1</label>
    </ligand>
</feature>
<protein>
    <recommendedName>
        <fullName evidence="3">Anthranilate phosphoribosyltransferase</fullName>
        <ecNumber evidence="3">2.4.2.18</ecNumber>
    </recommendedName>
</protein>
<comment type="pathway">
    <text evidence="3">Amino-acid biosynthesis; L-tryptophan biosynthesis; L-tryptophan from chorismate: step 2/5.</text>
</comment>
<dbReference type="Pfam" id="PF02885">
    <property type="entry name" value="Glycos_trans_3N"/>
    <property type="match status" value="1"/>
</dbReference>
<dbReference type="InterPro" id="IPR035902">
    <property type="entry name" value="Nuc_phospho_transferase"/>
</dbReference>
<feature type="binding site" evidence="3">
    <location>
        <position position="129"/>
    </location>
    <ligand>
        <name>5-phospho-alpha-D-ribose 1-diphosphate</name>
        <dbReference type="ChEBI" id="CHEBI:58017"/>
    </ligand>
</feature>
<organism evidence="6">
    <name type="scientific">Sediminibacterium sp. KACHI17</name>
    <dbReference type="NCBI Taxonomy" id="1751071"/>
    <lineage>
        <taxon>Bacteria</taxon>
        <taxon>Pseudomonadati</taxon>
        <taxon>Bacteroidota</taxon>
        <taxon>Chitinophagia</taxon>
        <taxon>Chitinophagales</taxon>
        <taxon>Chitinophagaceae</taxon>
        <taxon>Sediminibacterium</taxon>
    </lineage>
</organism>
<dbReference type="InterPro" id="IPR000312">
    <property type="entry name" value="Glycosyl_Trfase_fam3"/>
</dbReference>
<reference evidence="6" key="1">
    <citation type="submission" date="2024-02" db="EMBL/GenBank/DDBJ databases">
        <title>Sediminibacterium planktonica sp. nov. and Sediminibacterium longus sp. nov., isolated from surface lake and river water.</title>
        <authorList>
            <person name="Watanabe K."/>
            <person name="Takemine S."/>
            <person name="Ishii Y."/>
            <person name="Ogata Y."/>
            <person name="Shindo C."/>
            <person name="Suda W."/>
        </authorList>
    </citation>
    <scope>NUCLEOTIDE SEQUENCE</scope>
    <source>
        <strain evidence="6">KACHI17</strain>
    </source>
</reference>
<keyword evidence="3" id="KW-0057">Aromatic amino acid biosynthesis</keyword>
<sequence length="340" mass="37653">MRSKIESFNIMKKILQYLFEHKTLSRQKAKEILLQMSAGQFNDAEISSFITVFLMRSITIEELQGFRDALLELCVPADLKGRSVMDIVGTGGDGKNTFNISTLSCFIVAGAGHQVAKHGNYGASSVSGASNVMEQLGYRFKNNVDELNQELDQTNICFLHAPFFHPALKVVGPIRKQLGVRTFFNMLGPMVNPAAPAYQLVGVYNLEMARIYNYLLQETGKAFTVIHSLDGYDEISLTNDTKVITNEGERILTPEQLGKRMVMPEDIYGGNTAEEAAKLFVKIIKGEGSWAQNAVVLANAAMALFGTGHYQHYDDAYAAAVESLESKKAYQTLEQLINLQ</sequence>
<comment type="similarity">
    <text evidence="3">Belongs to the anthranilate phosphoribosyltransferase family.</text>
</comment>
<feature type="binding site" evidence="3">
    <location>
        <position position="120"/>
    </location>
    <ligand>
        <name>anthranilate</name>
        <dbReference type="ChEBI" id="CHEBI:16567"/>
        <label>1</label>
    </ligand>
</feature>
<keyword evidence="2 3" id="KW-0808">Transferase</keyword>
<dbReference type="InterPro" id="IPR005940">
    <property type="entry name" value="Anthranilate_Pribosyl_Tfrase"/>
</dbReference>
<dbReference type="Gene3D" id="1.20.970.10">
    <property type="entry name" value="Transferase, Pyrimidine Nucleoside Phosphorylase, Chain C"/>
    <property type="match status" value="1"/>
</dbReference>
<dbReference type="PANTHER" id="PTHR43285:SF2">
    <property type="entry name" value="ANTHRANILATE PHOSPHORIBOSYLTRANSFERASE"/>
    <property type="match status" value="1"/>
</dbReference>
<dbReference type="InterPro" id="IPR036320">
    <property type="entry name" value="Glycosyl_Trfase_fam3_N_dom_sf"/>
</dbReference>
<feature type="binding site" evidence="3">
    <location>
        <begin position="92"/>
        <end position="93"/>
    </location>
    <ligand>
        <name>5-phospho-alpha-D-ribose 1-diphosphate</name>
        <dbReference type="ChEBI" id="CHEBI:58017"/>
    </ligand>
</feature>
<feature type="domain" description="Glycosyl transferase family 3" evidence="4">
    <location>
        <begin position="83"/>
        <end position="329"/>
    </location>
</feature>
<dbReference type="HAMAP" id="MF_00211">
    <property type="entry name" value="TrpD"/>
    <property type="match status" value="1"/>
</dbReference>
<dbReference type="InterPro" id="IPR017459">
    <property type="entry name" value="Glycosyl_Trfase_fam3_N_dom"/>
</dbReference>
<feature type="binding site" evidence="3">
    <location>
        <position position="175"/>
    </location>
    <ligand>
        <name>anthranilate</name>
        <dbReference type="ChEBI" id="CHEBI:16567"/>
        <label>2</label>
    </ligand>
</feature>
<keyword evidence="3" id="KW-0479">Metal-binding</keyword>
<feature type="binding site" evidence="3">
    <location>
        <position position="234"/>
    </location>
    <ligand>
        <name>Mg(2+)</name>
        <dbReference type="ChEBI" id="CHEBI:18420"/>
        <label>1</label>
    </ligand>
</feature>
<evidence type="ECO:0000259" key="5">
    <source>
        <dbReference type="Pfam" id="PF02885"/>
    </source>
</evidence>
<gene>
    <name evidence="3 6" type="primary">trpD</name>
    <name evidence="6" type="ORF">KACHI17_02380</name>
</gene>
<dbReference type="AlphaFoldDB" id="A0AAT9GFJ6"/>
<keyword evidence="3" id="KW-0822">Tryptophan biosynthesis</keyword>
<evidence type="ECO:0000256" key="3">
    <source>
        <dbReference type="HAMAP-Rule" id="MF_00211"/>
    </source>
</evidence>
<evidence type="ECO:0000256" key="2">
    <source>
        <dbReference type="ARBA" id="ARBA00022679"/>
    </source>
</evidence>
<dbReference type="GO" id="GO:0000162">
    <property type="term" value="P:L-tryptophan biosynthetic process"/>
    <property type="evidence" value="ECO:0007669"/>
    <property type="project" value="UniProtKB-UniRule"/>
</dbReference>
<comment type="function">
    <text evidence="3">Catalyzes the transfer of the phosphoribosyl group of 5-phosphorylribose-1-pyrophosphate (PRPP) to anthranilate to yield N-(5'-phosphoribosyl)-anthranilate (PRA).</text>
</comment>
<comment type="caution">
    <text evidence="3">Lacks conserved residue(s) required for the propagation of feature annotation.</text>
</comment>
<feature type="binding site" evidence="3">
    <location>
        <position position="89"/>
    </location>
    <ligand>
        <name>5-phospho-alpha-D-ribose 1-diphosphate</name>
        <dbReference type="ChEBI" id="CHEBI:58017"/>
    </ligand>
</feature>
<keyword evidence="3" id="KW-0028">Amino-acid biosynthesis</keyword>
<feature type="binding site" evidence="3">
    <location>
        <position position="234"/>
    </location>
    <ligand>
        <name>Mg(2+)</name>
        <dbReference type="ChEBI" id="CHEBI:18420"/>
        <label>2</label>
    </ligand>
</feature>
<evidence type="ECO:0000259" key="4">
    <source>
        <dbReference type="Pfam" id="PF00591"/>
    </source>
</evidence>
<dbReference type="SUPFAM" id="SSF52418">
    <property type="entry name" value="Nucleoside phosphorylase/phosphoribosyltransferase catalytic domain"/>
    <property type="match status" value="1"/>
</dbReference>
<dbReference type="GO" id="GO:0004048">
    <property type="term" value="F:anthranilate phosphoribosyltransferase activity"/>
    <property type="evidence" value="ECO:0007669"/>
    <property type="project" value="UniProtKB-UniRule"/>
</dbReference>
<keyword evidence="1 3" id="KW-0328">Glycosyltransferase</keyword>
<dbReference type="PANTHER" id="PTHR43285">
    <property type="entry name" value="ANTHRANILATE PHOSPHORIBOSYLTRANSFERASE"/>
    <property type="match status" value="1"/>
</dbReference>
<feature type="binding site" evidence="3">
    <location>
        <position position="233"/>
    </location>
    <ligand>
        <name>Mg(2+)</name>
        <dbReference type="ChEBI" id="CHEBI:18420"/>
        <label>2</label>
    </ligand>
</feature>
<dbReference type="Gene3D" id="3.40.1030.10">
    <property type="entry name" value="Nucleoside phosphorylase/phosphoribosyltransferase catalytic domain"/>
    <property type="match status" value="1"/>
</dbReference>
<dbReference type="Pfam" id="PF00591">
    <property type="entry name" value="Glycos_transf_3"/>
    <property type="match status" value="1"/>
</dbReference>
<feature type="binding site" evidence="3">
    <location>
        <begin position="99"/>
        <end position="102"/>
    </location>
    <ligand>
        <name>5-phospho-alpha-D-ribose 1-diphosphate</name>
        <dbReference type="ChEBI" id="CHEBI:58017"/>
    </ligand>
</feature>
<dbReference type="EMBL" id="AP029612">
    <property type="protein sequence ID" value="BFG69357.1"/>
    <property type="molecule type" value="Genomic_DNA"/>
</dbReference>
<feature type="domain" description="Glycosyl transferase family 3 N-terminal" evidence="5">
    <location>
        <begin position="12"/>
        <end position="73"/>
    </location>
</feature>
<accession>A0AAT9GFJ6</accession>
<keyword evidence="3" id="KW-0460">Magnesium</keyword>
<dbReference type="GO" id="GO:0005829">
    <property type="term" value="C:cytosol"/>
    <property type="evidence" value="ECO:0007669"/>
    <property type="project" value="TreeGrafter"/>
</dbReference>
<feature type="binding site" evidence="3">
    <location>
        <begin position="117"/>
        <end position="125"/>
    </location>
    <ligand>
        <name>5-phospho-alpha-D-ribose 1-diphosphate</name>
        <dbReference type="ChEBI" id="CHEBI:58017"/>
    </ligand>
</feature>